<keyword evidence="6" id="KW-1185">Reference proteome</keyword>
<proteinExistence type="predicted"/>
<dbReference type="AlphaFoldDB" id="A0A8S3ZH80"/>
<dbReference type="FunFam" id="3.30.200.20:FF:000255">
    <property type="entry name" value="serine/threonine-protein kinase Chk2 isoform X1"/>
    <property type="match status" value="1"/>
</dbReference>
<accession>A0A8S3ZH80</accession>
<evidence type="ECO:0000256" key="1">
    <source>
        <dbReference type="ARBA" id="ARBA00022741"/>
    </source>
</evidence>
<dbReference type="PROSITE" id="PS50011">
    <property type="entry name" value="PROTEIN_KINASE_DOM"/>
    <property type="match status" value="1"/>
</dbReference>
<dbReference type="Gene3D" id="3.30.200.20">
    <property type="entry name" value="Phosphorylase Kinase, domain 1"/>
    <property type="match status" value="1"/>
</dbReference>
<dbReference type="SMART" id="SM00220">
    <property type="entry name" value="S_TKc"/>
    <property type="match status" value="1"/>
</dbReference>
<dbReference type="Pfam" id="PF00069">
    <property type="entry name" value="Pkinase"/>
    <property type="match status" value="1"/>
</dbReference>
<dbReference type="EMBL" id="CAJHNH020002552">
    <property type="protein sequence ID" value="CAG5127040.1"/>
    <property type="molecule type" value="Genomic_DNA"/>
</dbReference>
<name>A0A8S3ZH80_9EUPU</name>
<dbReference type="FunFam" id="1.10.510.10:FF:000571">
    <property type="entry name" value="Maternal embryonic leucine zipper kinase"/>
    <property type="match status" value="1"/>
</dbReference>
<dbReference type="PANTHER" id="PTHR24347">
    <property type="entry name" value="SERINE/THREONINE-PROTEIN KINASE"/>
    <property type="match status" value="1"/>
</dbReference>
<evidence type="ECO:0000256" key="3">
    <source>
        <dbReference type="SAM" id="MobiDB-lite"/>
    </source>
</evidence>
<gene>
    <name evidence="5" type="ORF">CUNI_LOCUS12598</name>
</gene>
<evidence type="ECO:0000256" key="2">
    <source>
        <dbReference type="ARBA" id="ARBA00022840"/>
    </source>
</evidence>
<dbReference type="InterPro" id="IPR008271">
    <property type="entry name" value="Ser/Thr_kinase_AS"/>
</dbReference>
<organism evidence="5 6">
    <name type="scientific">Candidula unifasciata</name>
    <dbReference type="NCBI Taxonomy" id="100452"/>
    <lineage>
        <taxon>Eukaryota</taxon>
        <taxon>Metazoa</taxon>
        <taxon>Spiralia</taxon>
        <taxon>Lophotrochozoa</taxon>
        <taxon>Mollusca</taxon>
        <taxon>Gastropoda</taxon>
        <taxon>Heterobranchia</taxon>
        <taxon>Euthyneura</taxon>
        <taxon>Panpulmonata</taxon>
        <taxon>Eupulmonata</taxon>
        <taxon>Stylommatophora</taxon>
        <taxon>Helicina</taxon>
        <taxon>Helicoidea</taxon>
        <taxon>Geomitridae</taxon>
        <taxon>Candidula</taxon>
    </lineage>
</organism>
<dbReference type="OrthoDB" id="40902at2759"/>
<dbReference type="InterPro" id="IPR011009">
    <property type="entry name" value="Kinase-like_dom_sf"/>
</dbReference>
<reference evidence="5" key="1">
    <citation type="submission" date="2021-04" db="EMBL/GenBank/DDBJ databases">
        <authorList>
            <consortium name="Molecular Ecology Group"/>
        </authorList>
    </citation>
    <scope>NUCLEOTIDE SEQUENCE</scope>
</reference>
<dbReference type="Proteomes" id="UP000678393">
    <property type="component" value="Unassembled WGS sequence"/>
</dbReference>
<dbReference type="GO" id="GO:0004672">
    <property type="term" value="F:protein kinase activity"/>
    <property type="evidence" value="ECO:0007669"/>
    <property type="project" value="InterPro"/>
</dbReference>
<feature type="region of interest" description="Disordered" evidence="3">
    <location>
        <begin position="319"/>
        <end position="343"/>
    </location>
</feature>
<dbReference type="PROSITE" id="PS00108">
    <property type="entry name" value="PROTEIN_KINASE_ST"/>
    <property type="match status" value="1"/>
</dbReference>
<evidence type="ECO:0000259" key="4">
    <source>
        <dbReference type="PROSITE" id="PS50011"/>
    </source>
</evidence>
<sequence>YVFMDLNVHESNLPSELTQKYILTSLLGRGTCGEVRLAFAKGSCEKYACKIISKKAFTGNEKMQINHESKVMSEVRILKALKHPCIIGIVDVVDTSDMLYIVLELVEGGELFDKVVSIGRYEEATAKLLFFQIATAVKYLHDEGITHRDLKPENILLASDDLETLIKVTDFGLSKFVDAGSMLKTFCGTPTYLAPEILLTAGSGSYTKAIDCWSLGVILFVMLSGYSPFSDEREDMDLPKQIMEGHYTFLKQYWKNVSSTAVDLIKQMLVVDPDKRITSADILNHPWLLDNEMRTRANTIMYGDSDTMGSIKLSVAKRKAADGCDKPHQKRRPSIDAVAENSQ</sequence>
<evidence type="ECO:0000313" key="5">
    <source>
        <dbReference type="EMBL" id="CAG5127040.1"/>
    </source>
</evidence>
<dbReference type="GO" id="GO:0005524">
    <property type="term" value="F:ATP binding"/>
    <property type="evidence" value="ECO:0007669"/>
    <property type="project" value="UniProtKB-KW"/>
</dbReference>
<protein>
    <recommendedName>
        <fullName evidence="4">Protein kinase domain-containing protein</fullName>
    </recommendedName>
</protein>
<feature type="domain" description="Protein kinase" evidence="4">
    <location>
        <begin position="21"/>
        <end position="288"/>
    </location>
</feature>
<dbReference type="Gene3D" id="1.10.510.10">
    <property type="entry name" value="Transferase(Phosphotransferase) domain 1"/>
    <property type="match status" value="1"/>
</dbReference>
<feature type="non-terminal residue" evidence="5">
    <location>
        <position position="343"/>
    </location>
</feature>
<keyword evidence="1" id="KW-0547">Nucleotide-binding</keyword>
<comment type="caution">
    <text evidence="5">The sequence shown here is derived from an EMBL/GenBank/DDBJ whole genome shotgun (WGS) entry which is preliminary data.</text>
</comment>
<evidence type="ECO:0000313" key="6">
    <source>
        <dbReference type="Proteomes" id="UP000678393"/>
    </source>
</evidence>
<dbReference type="InterPro" id="IPR000719">
    <property type="entry name" value="Prot_kinase_dom"/>
</dbReference>
<keyword evidence="2" id="KW-0067">ATP-binding</keyword>
<dbReference type="SUPFAM" id="SSF56112">
    <property type="entry name" value="Protein kinase-like (PK-like)"/>
    <property type="match status" value="1"/>
</dbReference>